<comment type="caution">
    <text evidence="2">The sequence shown here is derived from an EMBL/GenBank/DDBJ whole genome shotgun (WGS) entry which is preliminary data.</text>
</comment>
<evidence type="ECO:0000313" key="2">
    <source>
        <dbReference type="EMBL" id="KAF2547008.1"/>
    </source>
</evidence>
<dbReference type="EMBL" id="QGKY02001925">
    <property type="protein sequence ID" value="KAF2547008.1"/>
    <property type="molecule type" value="Genomic_DNA"/>
</dbReference>
<dbReference type="AlphaFoldDB" id="A0A8S9GRY6"/>
<feature type="domain" description="Arabidopsis retrotransposon Orf1 C-terminal" evidence="1">
    <location>
        <begin position="24"/>
        <end position="110"/>
    </location>
</feature>
<reference evidence="2" key="1">
    <citation type="submission" date="2019-12" db="EMBL/GenBank/DDBJ databases">
        <title>Genome sequencing and annotation of Brassica cretica.</title>
        <authorList>
            <person name="Studholme D.J."/>
            <person name="Sarris P.F."/>
        </authorList>
    </citation>
    <scope>NUCLEOTIDE SEQUENCE</scope>
    <source>
        <strain evidence="2">PFS-102/07</strain>
        <tissue evidence="2">Leaf</tissue>
    </source>
</reference>
<evidence type="ECO:0000259" key="1">
    <source>
        <dbReference type="Pfam" id="PF03078"/>
    </source>
</evidence>
<organism evidence="2">
    <name type="scientific">Brassica cretica</name>
    <name type="common">Mustard</name>
    <dbReference type="NCBI Taxonomy" id="69181"/>
    <lineage>
        <taxon>Eukaryota</taxon>
        <taxon>Viridiplantae</taxon>
        <taxon>Streptophyta</taxon>
        <taxon>Embryophyta</taxon>
        <taxon>Tracheophyta</taxon>
        <taxon>Spermatophyta</taxon>
        <taxon>Magnoliopsida</taxon>
        <taxon>eudicotyledons</taxon>
        <taxon>Gunneridae</taxon>
        <taxon>Pentapetalae</taxon>
        <taxon>rosids</taxon>
        <taxon>malvids</taxon>
        <taxon>Brassicales</taxon>
        <taxon>Brassicaceae</taxon>
        <taxon>Brassiceae</taxon>
        <taxon>Brassica</taxon>
    </lineage>
</organism>
<name>A0A8S9GRY6_BRACR</name>
<proteinExistence type="predicted"/>
<accession>A0A8S9GRY6</accession>
<dbReference type="Pfam" id="PF03078">
    <property type="entry name" value="ATHILA"/>
    <property type="match status" value="1"/>
</dbReference>
<sequence length="215" mass="24045">MRWWFILAVVNGKDELDEAYYRNERAKQASKGTLTFFICGIHYKVPLSTLYNIYGFQNAELEHTVVPSFEGRSAFWGNIATCFFDSGSALQTGIRHPTLRYFMKVLANTLSCMMEPSKTPIDSARPFAELHWSSSVNGRVESAFDPARPFAQLGWSSSANGRAESAFDPARPFAELDLVQLGERSSSENGRAESVFDPARPFAELDLVQLGERPS</sequence>
<protein>
    <recommendedName>
        <fullName evidence="1">Arabidopsis retrotransposon Orf1 C-terminal domain-containing protein</fullName>
    </recommendedName>
</protein>
<dbReference type="InterPro" id="IPR004312">
    <property type="entry name" value="ATHILA_Orf1_C"/>
</dbReference>
<gene>
    <name evidence="2" type="ORF">F2Q70_00022250</name>
</gene>